<organism evidence="12 13">
    <name type="scientific">Kazachstania africana (strain ATCC 22294 / BCRC 22015 / CBS 2517 / CECT 1963 / NBRC 1671 / NRRL Y-8276)</name>
    <name type="common">Yeast</name>
    <name type="synonym">Kluyveromyces africanus</name>
    <dbReference type="NCBI Taxonomy" id="1071382"/>
    <lineage>
        <taxon>Eukaryota</taxon>
        <taxon>Fungi</taxon>
        <taxon>Dikarya</taxon>
        <taxon>Ascomycota</taxon>
        <taxon>Saccharomycotina</taxon>
        <taxon>Saccharomycetes</taxon>
        <taxon>Saccharomycetales</taxon>
        <taxon>Saccharomycetaceae</taxon>
        <taxon>Kazachstania</taxon>
    </lineage>
</organism>
<dbReference type="GO" id="GO:0000981">
    <property type="term" value="F:DNA-binding transcription factor activity, RNA polymerase II-specific"/>
    <property type="evidence" value="ECO:0007669"/>
    <property type="project" value="UniProtKB-ARBA"/>
</dbReference>
<evidence type="ECO:0000259" key="11">
    <source>
        <dbReference type="PROSITE" id="PS50157"/>
    </source>
</evidence>
<evidence type="ECO:0000256" key="4">
    <source>
        <dbReference type="ARBA" id="ARBA00022771"/>
    </source>
</evidence>
<evidence type="ECO:0000256" key="5">
    <source>
        <dbReference type="ARBA" id="ARBA00022833"/>
    </source>
</evidence>
<dbReference type="GO" id="GO:0000978">
    <property type="term" value="F:RNA polymerase II cis-regulatory region sequence-specific DNA binding"/>
    <property type="evidence" value="ECO:0007669"/>
    <property type="project" value="TreeGrafter"/>
</dbReference>
<evidence type="ECO:0000256" key="10">
    <source>
        <dbReference type="SAM" id="MobiDB-lite"/>
    </source>
</evidence>
<dbReference type="GO" id="GO:0005737">
    <property type="term" value="C:cytoplasm"/>
    <property type="evidence" value="ECO:0007669"/>
    <property type="project" value="TreeGrafter"/>
</dbReference>
<evidence type="ECO:0000256" key="7">
    <source>
        <dbReference type="ARBA" id="ARBA00023163"/>
    </source>
</evidence>
<dbReference type="RefSeq" id="XP_003958145.1">
    <property type="nucleotide sequence ID" value="XM_003958096.1"/>
</dbReference>
<evidence type="ECO:0000256" key="6">
    <source>
        <dbReference type="ARBA" id="ARBA00023015"/>
    </source>
</evidence>
<dbReference type="OrthoDB" id="654211at2759"/>
<dbReference type="InterPro" id="IPR036236">
    <property type="entry name" value="Znf_C2H2_sf"/>
</dbReference>
<dbReference type="eggNOG" id="KOG1721">
    <property type="taxonomic scope" value="Eukaryota"/>
</dbReference>
<dbReference type="PANTHER" id="PTHR47428">
    <property type="entry name" value="REGULATORY PROTEIN MIG1-RELATED"/>
    <property type="match status" value="1"/>
</dbReference>
<dbReference type="InterPro" id="IPR013087">
    <property type="entry name" value="Znf_C2H2_type"/>
</dbReference>
<keyword evidence="5" id="KW-0862">Zinc</keyword>
<dbReference type="GO" id="GO:0005634">
    <property type="term" value="C:nucleus"/>
    <property type="evidence" value="ECO:0007669"/>
    <property type="project" value="UniProtKB-SubCell"/>
</dbReference>
<evidence type="ECO:0000256" key="3">
    <source>
        <dbReference type="ARBA" id="ARBA00022737"/>
    </source>
</evidence>
<keyword evidence="6" id="KW-0805">Transcription regulation</keyword>
<dbReference type="PROSITE" id="PS00028">
    <property type="entry name" value="ZINC_FINGER_C2H2_1"/>
    <property type="match status" value="2"/>
</dbReference>
<dbReference type="GO" id="GO:0008270">
    <property type="term" value="F:zinc ion binding"/>
    <property type="evidence" value="ECO:0007669"/>
    <property type="project" value="UniProtKB-KW"/>
</dbReference>
<accession>H2AXB0</accession>
<feature type="domain" description="C2H2-type" evidence="11">
    <location>
        <begin position="46"/>
        <end position="75"/>
    </location>
</feature>
<dbReference type="HOGENOM" id="CLU_058878_0_0_1"/>
<feature type="compositionally biased region" description="Polar residues" evidence="10">
    <location>
        <begin position="259"/>
        <end position="268"/>
    </location>
</feature>
<keyword evidence="8" id="KW-0539">Nucleus</keyword>
<evidence type="ECO:0000313" key="12">
    <source>
        <dbReference type="EMBL" id="CCF59010.1"/>
    </source>
</evidence>
<dbReference type="SMART" id="SM00355">
    <property type="entry name" value="ZnF_C2H2"/>
    <property type="match status" value="2"/>
</dbReference>
<proteinExistence type="predicted"/>
<reference evidence="12 13" key="1">
    <citation type="journal article" date="2011" name="Proc. Natl. Acad. Sci. U.S.A.">
        <title>Evolutionary erosion of yeast sex chromosomes by mating-type switching accidents.</title>
        <authorList>
            <person name="Gordon J.L."/>
            <person name="Armisen D."/>
            <person name="Proux-Wera E."/>
            <person name="Oheigeartaigh S.S."/>
            <person name="Byrne K.P."/>
            <person name="Wolfe K.H."/>
        </authorList>
    </citation>
    <scope>NUCLEOTIDE SEQUENCE [LARGE SCALE GENOMIC DNA]</scope>
    <source>
        <strain evidence="13">ATCC 22294 / BCRC 22015 / CBS 2517 / CECT 1963 / NBRC 1671 / NRRL Y-8276</strain>
    </source>
</reference>
<dbReference type="InParanoid" id="H2AXB0"/>
<dbReference type="PROSITE" id="PS50157">
    <property type="entry name" value="ZINC_FINGER_C2H2_2"/>
    <property type="match status" value="2"/>
</dbReference>
<dbReference type="GeneID" id="13884477"/>
<keyword evidence="3" id="KW-0677">Repeat</keyword>
<keyword evidence="13" id="KW-1185">Reference proteome</keyword>
<evidence type="ECO:0000313" key="13">
    <source>
        <dbReference type="Proteomes" id="UP000005220"/>
    </source>
</evidence>
<dbReference type="PANTHER" id="PTHR47428:SF1">
    <property type="entry name" value="REGULATORY PROTEIN MIG1-RELATED"/>
    <property type="match status" value="1"/>
</dbReference>
<dbReference type="FunFam" id="3.30.160.60:FF:000125">
    <property type="entry name" value="Putative zinc finger protein 143"/>
    <property type="match status" value="1"/>
</dbReference>
<gene>
    <name evidence="12" type="primary">KAFR0F04150</name>
    <name evidence="12" type="ORF">KAFR_0F04150</name>
</gene>
<keyword evidence="7" id="KW-0804">Transcription</keyword>
<evidence type="ECO:0000256" key="1">
    <source>
        <dbReference type="ARBA" id="ARBA00004123"/>
    </source>
</evidence>
<keyword evidence="2" id="KW-0479">Metal-binding</keyword>
<dbReference type="SUPFAM" id="SSF57667">
    <property type="entry name" value="beta-beta-alpha zinc fingers"/>
    <property type="match status" value="1"/>
</dbReference>
<evidence type="ECO:0000256" key="2">
    <source>
        <dbReference type="ARBA" id="ARBA00022723"/>
    </source>
</evidence>
<comment type="subcellular location">
    <subcellularLocation>
        <location evidence="1">Nucleus</location>
    </subcellularLocation>
</comment>
<dbReference type="EMBL" id="HE650826">
    <property type="protein sequence ID" value="CCF59010.1"/>
    <property type="molecule type" value="Genomic_DNA"/>
</dbReference>
<keyword evidence="4 9" id="KW-0863">Zinc-finger</keyword>
<feature type="domain" description="C2H2-type" evidence="11">
    <location>
        <begin position="18"/>
        <end position="45"/>
    </location>
</feature>
<evidence type="ECO:0000256" key="8">
    <source>
        <dbReference type="ARBA" id="ARBA00023242"/>
    </source>
</evidence>
<dbReference type="KEGG" id="kaf:KAFR_0F04150"/>
<evidence type="ECO:0000256" key="9">
    <source>
        <dbReference type="PROSITE-ProRule" id="PRU00042"/>
    </source>
</evidence>
<dbReference type="STRING" id="1071382.H2AXB0"/>
<feature type="region of interest" description="Disordered" evidence="10">
    <location>
        <begin position="246"/>
        <end position="305"/>
    </location>
</feature>
<name>H2AXB0_KAZAF</name>
<dbReference type="Gene3D" id="3.30.160.60">
    <property type="entry name" value="Classic Zinc Finger"/>
    <property type="match status" value="2"/>
</dbReference>
<dbReference type="AlphaFoldDB" id="H2AXB0"/>
<dbReference type="GO" id="GO:0000433">
    <property type="term" value="P:carbon catabolite repression of transcription from RNA polymerase II promoter by glucose"/>
    <property type="evidence" value="ECO:0007669"/>
    <property type="project" value="TreeGrafter"/>
</dbReference>
<sequence>MSSKKDGNFPKDNDRRPFKCDICSRGFHRLEHKNRHIMTHTGEKPHQCSFPGCVKKFSRGDELKRHAKTHTSSTRRKVKVKRSKETLMRAQSDQHFGAAFTGNPFVTASVSYNDLLSNMTLQHHYNPQVQFKFIPFPVVVPQQSIQTNQVSTISFPAPVARGVVTSVPTVAFQHQNAYISPTPSPPPMTVSMQGSHLNDTSLSLPHSVTPMSASNSSLALSEVSSVFSTNTSNYASHYCDTQLGPSVRMNDFPEPAHQMPSQSEQSSLSREKLSLPLPNSHYSDFRRNVPPGKIVKPVNEDSRSISSSSSLVSLRSFLNKPGTGNRIFPKESVLNKLSNTTLKSSTDSNDSICVSPRRRHRAKFDISTDGDESLEEDNINEDLIPNERSAGNFKMRLPPMSSILKQVDLFNKPQKF</sequence>
<dbReference type="InterPro" id="IPR051007">
    <property type="entry name" value="creA/MIG_C2H2-ZnF"/>
</dbReference>
<protein>
    <recommendedName>
        <fullName evidence="11">C2H2-type domain-containing protein</fullName>
    </recommendedName>
</protein>
<dbReference type="Proteomes" id="UP000005220">
    <property type="component" value="Chromosome 6"/>
</dbReference>